<evidence type="ECO:0000256" key="6">
    <source>
        <dbReference type="ARBA" id="ARBA00022884"/>
    </source>
</evidence>
<feature type="binding site" evidence="7 8">
    <location>
        <position position="133"/>
    </location>
    <ligand>
        <name>S-adenosyl-L-methionine</name>
        <dbReference type="ChEBI" id="CHEBI:59789"/>
    </ligand>
</feature>
<keyword evidence="1 7" id="KW-0963">Cytoplasm</keyword>
<dbReference type="InterPro" id="IPR011530">
    <property type="entry name" value="rRNA_adenine_dimethylase"/>
</dbReference>
<feature type="domain" description="Ribosomal RNA adenine methylase transferase N-terminal" evidence="10">
    <location>
        <begin position="42"/>
        <end position="218"/>
    </location>
</feature>
<dbReference type="GO" id="GO:0003723">
    <property type="term" value="F:RNA binding"/>
    <property type="evidence" value="ECO:0007669"/>
    <property type="project" value="UniProtKB-UniRule"/>
</dbReference>
<dbReference type="FunFam" id="1.10.8.100:FF:000001">
    <property type="entry name" value="Ribosomal RNA small subunit methyltransferase A"/>
    <property type="match status" value="1"/>
</dbReference>
<dbReference type="GO" id="GO:0052908">
    <property type="term" value="F:16S rRNA (adenine(1518)-N(6)/adenine(1519)-N(6))-dimethyltransferase activity"/>
    <property type="evidence" value="ECO:0007669"/>
    <property type="project" value="UniProtKB-EC"/>
</dbReference>
<feature type="region of interest" description="Disordered" evidence="9">
    <location>
        <begin position="297"/>
        <end position="326"/>
    </location>
</feature>
<dbReference type="EMBL" id="CABIKM010000024">
    <property type="protein sequence ID" value="VUZ85220.1"/>
    <property type="molecule type" value="Genomic_DNA"/>
</dbReference>
<dbReference type="InterPro" id="IPR029063">
    <property type="entry name" value="SAM-dependent_MTases_sf"/>
</dbReference>
<feature type="binding site" evidence="7 8">
    <location>
        <position position="62"/>
    </location>
    <ligand>
        <name>S-adenosyl-L-methionine</name>
        <dbReference type="ChEBI" id="CHEBI:59789"/>
    </ligand>
</feature>
<comment type="subcellular location">
    <subcellularLocation>
        <location evidence="7">Cytoplasm</location>
    </subcellularLocation>
</comment>
<feature type="binding site" evidence="7 8">
    <location>
        <position position="108"/>
    </location>
    <ligand>
        <name>S-adenosyl-L-methionine</name>
        <dbReference type="ChEBI" id="CHEBI:59789"/>
    </ligand>
</feature>
<dbReference type="AlphaFoldDB" id="A0A564ZIP3"/>
<keyword evidence="12" id="KW-1185">Reference proteome</keyword>
<feature type="binding site" evidence="7 8">
    <location>
        <position position="37"/>
    </location>
    <ligand>
        <name>S-adenosyl-L-methionine</name>
        <dbReference type="ChEBI" id="CHEBI:59789"/>
    </ligand>
</feature>
<evidence type="ECO:0000256" key="3">
    <source>
        <dbReference type="ARBA" id="ARBA00022603"/>
    </source>
</evidence>
<dbReference type="PROSITE" id="PS51689">
    <property type="entry name" value="SAM_RNA_A_N6_MT"/>
    <property type="match status" value="1"/>
</dbReference>
<evidence type="ECO:0000256" key="4">
    <source>
        <dbReference type="ARBA" id="ARBA00022679"/>
    </source>
</evidence>
<evidence type="ECO:0000313" key="12">
    <source>
        <dbReference type="Proteomes" id="UP000334340"/>
    </source>
</evidence>
<comment type="catalytic activity">
    <reaction evidence="7">
        <text>adenosine(1518)/adenosine(1519) in 16S rRNA + 4 S-adenosyl-L-methionine = N(6)-dimethyladenosine(1518)/N(6)-dimethyladenosine(1519) in 16S rRNA + 4 S-adenosyl-L-homocysteine + 4 H(+)</text>
        <dbReference type="Rhea" id="RHEA:19609"/>
        <dbReference type="Rhea" id="RHEA-COMP:10232"/>
        <dbReference type="Rhea" id="RHEA-COMP:10233"/>
        <dbReference type="ChEBI" id="CHEBI:15378"/>
        <dbReference type="ChEBI" id="CHEBI:57856"/>
        <dbReference type="ChEBI" id="CHEBI:59789"/>
        <dbReference type="ChEBI" id="CHEBI:74411"/>
        <dbReference type="ChEBI" id="CHEBI:74493"/>
        <dbReference type="EC" id="2.1.1.182"/>
    </reaction>
</comment>
<feature type="compositionally biased region" description="Basic and acidic residues" evidence="9">
    <location>
        <begin position="314"/>
        <end position="326"/>
    </location>
</feature>
<dbReference type="Pfam" id="PF00398">
    <property type="entry name" value="RrnaAD"/>
    <property type="match status" value="1"/>
</dbReference>
<dbReference type="Gene3D" id="1.10.8.100">
    <property type="entry name" value="Ribosomal RNA adenine dimethylase-like, domain 2"/>
    <property type="match status" value="1"/>
</dbReference>
<dbReference type="SMART" id="SM00650">
    <property type="entry name" value="rADc"/>
    <property type="match status" value="1"/>
</dbReference>
<keyword evidence="6 7" id="KW-0694">RNA-binding</keyword>
<dbReference type="PROSITE" id="PS01131">
    <property type="entry name" value="RRNA_A_DIMETH"/>
    <property type="match status" value="1"/>
</dbReference>
<keyword evidence="4 7" id="KW-0808">Transferase</keyword>
<dbReference type="InterPro" id="IPR001737">
    <property type="entry name" value="KsgA/Erm"/>
</dbReference>
<dbReference type="CDD" id="cd02440">
    <property type="entry name" value="AdoMet_MTases"/>
    <property type="match status" value="1"/>
</dbReference>
<evidence type="ECO:0000256" key="7">
    <source>
        <dbReference type="HAMAP-Rule" id="MF_00607"/>
    </source>
</evidence>
<evidence type="ECO:0000313" key="11">
    <source>
        <dbReference type="EMBL" id="VUZ85220.1"/>
    </source>
</evidence>
<accession>A0A564ZIP3</accession>
<proteinExistence type="inferred from homology"/>
<dbReference type="InterPro" id="IPR023165">
    <property type="entry name" value="rRNA_Ade_diMease-like_C"/>
</dbReference>
<organism evidence="11 12">
    <name type="scientific">Candidatus Methylomirabilis lanthanidiphila</name>
    <dbReference type="NCBI Taxonomy" id="2211376"/>
    <lineage>
        <taxon>Bacteria</taxon>
        <taxon>Candidatus Methylomirabilota</taxon>
        <taxon>Candidatus Methylomirabilia</taxon>
        <taxon>Candidatus Methylomirabilales</taxon>
        <taxon>Candidatus Methylomirabilaceae</taxon>
        <taxon>Candidatus Methylomirabilis</taxon>
    </lineage>
</organism>
<dbReference type="InterPro" id="IPR020596">
    <property type="entry name" value="rRNA_Ade_Mease_Trfase_CS"/>
</dbReference>
<comment type="similarity">
    <text evidence="7">Belongs to the class I-like SAM-binding methyltransferase superfamily. rRNA adenine N(6)-methyltransferase family. RsmA subfamily.</text>
</comment>
<reference evidence="11 12" key="1">
    <citation type="submission" date="2019-07" db="EMBL/GenBank/DDBJ databases">
        <authorList>
            <person name="Cremers G."/>
        </authorList>
    </citation>
    <scope>NUCLEOTIDE SEQUENCE [LARGE SCALE GENOMIC DNA]</scope>
</reference>
<comment type="function">
    <text evidence="7">Specifically dimethylates two adjacent adenosines (A1518 and A1519) in the loop of a conserved hairpin near the 3'-end of 16S rRNA in the 30S particle. May play a critical role in biogenesis of 30S subunits.</text>
</comment>
<keyword evidence="2 7" id="KW-0698">rRNA processing</keyword>
<evidence type="ECO:0000256" key="8">
    <source>
        <dbReference type="PROSITE-ProRule" id="PRU01026"/>
    </source>
</evidence>
<dbReference type="InterPro" id="IPR020598">
    <property type="entry name" value="rRNA_Ade_methylase_Trfase_N"/>
</dbReference>
<keyword evidence="5 7" id="KW-0949">S-adenosyl-L-methionine</keyword>
<keyword evidence="3 7" id="KW-0489">Methyltransferase</keyword>
<dbReference type="EC" id="2.1.1.182" evidence="7"/>
<dbReference type="Gene3D" id="3.40.50.150">
    <property type="entry name" value="Vaccinia Virus protein VP39"/>
    <property type="match status" value="1"/>
</dbReference>
<dbReference type="PANTHER" id="PTHR11727:SF7">
    <property type="entry name" value="DIMETHYLADENOSINE TRANSFERASE-RELATED"/>
    <property type="match status" value="1"/>
</dbReference>
<protein>
    <recommendedName>
        <fullName evidence="7">Ribosomal RNA small subunit methyltransferase A</fullName>
        <ecNumber evidence="7">2.1.1.182</ecNumber>
    </recommendedName>
    <alternativeName>
        <fullName evidence="7">16S rRNA (adenine(1518)-N(6)/adenine(1519)-N(6))-dimethyltransferase</fullName>
    </alternativeName>
    <alternativeName>
        <fullName evidence="7">16S rRNA dimethyladenosine transferase</fullName>
    </alternativeName>
    <alternativeName>
        <fullName evidence="7">16S rRNA dimethylase</fullName>
    </alternativeName>
    <alternativeName>
        <fullName evidence="7">S-adenosylmethionine-6-N', N'-adenosyl(rRNA) dimethyltransferase</fullName>
    </alternativeName>
</protein>
<name>A0A564ZIP3_9BACT</name>
<dbReference type="HAMAP" id="MF_00607">
    <property type="entry name" value="16SrRNA_methyltr_A"/>
    <property type="match status" value="1"/>
</dbReference>
<evidence type="ECO:0000256" key="5">
    <source>
        <dbReference type="ARBA" id="ARBA00022691"/>
    </source>
</evidence>
<comment type="caution">
    <text evidence="7 8">Lacks conserved residue(s) required for the propagation of feature annotation.</text>
</comment>
<evidence type="ECO:0000256" key="1">
    <source>
        <dbReference type="ARBA" id="ARBA00022490"/>
    </source>
</evidence>
<dbReference type="PANTHER" id="PTHR11727">
    <property type="entry name" value="DIMETHYLADENOSINE TRANSFERASE"/>
    <property type="match status" value="1"/>
</dbReference>
<feature type="binding site" evidence="7 8">
    <location>
        <position position="83"/>
    </location>
    <ligand>
        <name>S-adenosyl-L-methionine</name>
        <dbReference type="ChEBI" id="CHEBI:59789"/>
    </ligand>
</feature>
<dbReference type="NCBIfam" id="TIGR00755">
    <property type="entry name" value="ksgA"/>
    <property type="match status" value="1"/>
</dbReference>
<dbReference type="Proteomes" id="UP000334340">
    <property type="component" value="Unassembled WGS sequence"/>
</dbReference>
<evidence type="ECO:0000256" key="2">
    <source>
        <dbReference type="ARBA" id="ARBA00022552"/>
    </source>
</evidence>
<dbReference type="GO" id="GO:0005829">
    <property type="term" value="C:cytosol"/>
    <property type="evidence" value="ECO:0007669"/>
    <property type="project" value="TreeGrafter"/>
</dbReference>
<evidence type="ECO:0000256" key="9">
    <source>
        <dbReference type="SAM" id="MobiDB-lite"/>
    </source>
</evidence>
<sequence>MRETSHSNRPLSLGHETRALLRQYRLLPKRGLGQSFLISTAVRDLILRTADIGSQDIVVEIGPGTGVLTEGLAERAGWLMAIERDPGLHRLLVERLGDRPRVSLICGDALEFDFARVLADMFPAHQPAKLVSNLPYSVATPLILQLIPLRRHFSFLLVMVQREVAQRLLAEPGEEGYSALTLRCRYEADVTAVAQVPRTAFYPKPAVDSTLVRLDLLPEPRVTVRSPDLLFRVVRAAFGQRRKMVRNALLQAGIMAEPAALEQTMADVEIDPKRRGETLSLDEFARLADRLYAVRSVHPDTSHPSLSPRVPPRYGEKHGEGAEDDR</sequence>
<evidence type="ECO:0000259" key="10">
    <source>
        <dbReference type="SMART" id="SM00650"/>
    </source>
</evidence>
<gene>
    <name evidence="7" type="primary">rsmA</name>
    <name evidence="7" type="synonym">ksgA</name>
    <name evidence="11" type="ORF">MELA_01601</name>
</gene>
<dbReference type="SUPFAM" id="SSF53335">
    <property type="entry name" value="S-adenosyl-L-methionine-dependent methyltransferases"/>
    <property type="match status" value="1"/>
</dbReference>